<dbReference type="EMBL" id="QXHD01000004">
    <property type="protein sequence ID" value="NEZ55882.1"/>
    <property type="molecule type" value="Genomic_DNA"/>
</dbReference>
<dbReference type="AlphaFoldDB" id="A0A6M0RJC7"/>
<protein>
    <submittedName>
        <fullName evidence="1">Uncharacterized protein</fullName>
    </submittedName>
</protein>
<evidence type="ECO:0000313" key="1">
    <source>
        <dbReference type="EMBL" id="NEZ55882.1"/>
    </source>
</evidence>
<accession>A0A6M0RJC7</accession>
<keyword evidence="2" id="KW-1185">Reference proteome</keyword>
<reference evidence="1 2" key="1">
    <citation type="journal article" date="2020" name="Microb. Ecol.">
        <title>Ecogenomics of the Marine Benthic Filamentous Cyanobacterium Adonisia.</title>
        <authorList>
            <person name="Walter J.M."/>
            <person name="Coutinho F.H."/>
            <person name="Leomil L."/>
            <person name="Hargreaves P.I."/>
            <person name="Campeao M.E."/>
            <person name="Vieira V.V."/>
            <person name="Silva B.S."/>
            <person name="Fistarol G.O."/>
            <person name="Salomon P.S."/>
            <person name="Sawabe T."/>
            <person name="Mino S."/>
            <person name="Hosokawa M."/>
            <person name="Miyashita H."/>
            <person name="Maruyama F."/>
            <person name="van Verk M.C."/>
            <person name="Dutilh B.E."/>
            <person name="Thompson C.C."/>
            <person name="Thompson F.L."/>
        </authorList>
    </citation>
    <scope>NUCLEOTIDE SEQUENCE [LARGE SCALE GENOMIC DNA]</scope>
    <source>
        <strain evidence="1 2">CCMR0081</strain>
    </source>
</reference>
<name>A0A6M0RJC7_9CYAN</name>
<dbReference type="RefSeq" id="WP_163703449.1">
    <property type="nucleotide sequence ID" value="NZ_QXHD01000004.1"/>
</dbReference>
<proteinExistence type="predicted"/>
<gene>
    <name evidence="1" type="ORF">DXZ20_09395</name>
</gene>
<dbReference type="Proteomes" id="UP000481033">
    <property type="component" value="Unassembled WGS sequence"/>
</dbReference>
<evidence type="ECO:0000313" key="2">
    <source>
        <dbReference type="Proteomes" id="UP000481033"/>
    </source>
</evidence>
<comment type="caution">
    <text evidence="1">The sequence shown here is derived from an EMBL/GenBank/DDBJ whole genome shotgun (WGS) entry which is preliminary data.</text>
</comment>
<organism evidence="1 2">
    <name type="scientific">Adonisia turfae CCMR0081</name>
    <dbReference type="NCBI Taxonomy" id="2292702"/>
    <lineage>
        <taxon>Bacteria</taxon>
        <taxon>Bacillati</taxon>
        <taxon>Cyanobacteriota</taxon>
        <taxon>Adonisia</taxon>
        <taxon>Adonisia turfae</taxon>
    </lineage>
</organism>
<sequence length="373" mass="42108">MFPTVAVLSTTKDAAKDTTFPVDGQLLRVLPRAGASLRNPDVNLPTLRTDGENYYLEMRVDADPDEASEVAVTRRIPIEDLSGEEWEELKEQYDSLDLEAYLGEGIKGLEKIQDRRMQRLIAALLTFLNPRQVSIVLYLYRAAAQEGNRPGVSFRSNDLLEAMGYKRTKDGGFPAKLRSQLHCDLMALHRTELVFAQSLPKGDSLGAKVTIKNVLRIKEFEVDNVPRDFDLDKAADYTYELADAYTVSLEFFEGPARTGDYVLFANNLDMTQRLGGSAKHNYKTKLLLYLASRLKWDSPEDGQFLTISKRYLFKNLDLLGSNSSRNNQLFWRTVEELRSGGYLMGAQELPGKRKNALIQFQINAEKISASSNK</sequence>